<evidence type="ECO:0000256" key="9">
    <source>
        <dbReference type="RuleBase" id="RU003814"/>
    </source>
</evidence>
<evidence type="ECO:0000256" key="4">
    <source>
        <dbReference type="ARBA" id="ARBA00022540"/>
    </source>
</evidence>
<dbReference type="FunFam" id="3.40.50.10470:FF:000005">
    <property type="entry name" value="translation initiation factor eIF-2B subunit beta"/>
    <property type="match status" value="1"/>
</dbReference>
<comment type="subunit">
    <text evidence="8">Component of the translation initiation factor 2B (eIF2B) complex which is a heterodecamer of two sets of five different subunits: alpha, beta, gamma, delta and epsilon. Subunits alpha, beta and delta comprise a regulatory subcomplex and subunits epsilon and gamma comprise a catalytic subcomplex. Within the complex, the hexameric regulatory complex resides at the center, with the two heterodimeric catalytic subcomplexes bound on opposite sides.</text>
</comment>
<keyword evidence="5" id="KW-0648">Protein biosynthesis</keyword>
<accession>A0A7S0CFJ0</accession>
<name>A0A7S0CFJ0_9STRA</name>
<dbReference type="SUPFAM" id="SSF100950">
    <property type="entry name" value="NagB/RpiA/CoA transferase-like"/>
    <property type="match status" value="1"/>
</dbReference>
<evidence type="ECO:0000256" key="1">
    <source>
        <dbReference type="ARBA" id="ARBA00004514"/>
    </source>
</evidence>
<comment type="subcellular location">
    <subcellularLocation>
        <location evidence="1">Cytoplasm</location>
        <location evidence="1">Cytosol</location>
    </subcellularLocation>
</comment>
<evidence type="ECO:0000256" key="5">
    <source>
        <dbReference type="ARBA" id="ARBA00022917"/>
    </source>
</evidence>
<gene>
    <name evidence="11" type="ORF">PINE0816_LOCUS16726</name>
</gene>
<dbReference type="PANTHER" id="PTHR45859:SF1">
    <property type="entry name" value="TRANSLATION INITIATION FACTOR EIF-2B SUBUNIT BETA"/>
    <property type="match status" value="1"/>
</dbReference>
<evidence type="ECO:0000256" key="3">
    <source>
        <dbReference type="ARBA" id="ARBA00022490"/>
    </source>
</evidence>
<organism evidence="11">
    <name type="scientific">Proboscia inermis</name>
    <dbReference type="NCBI Taxonomy" id="420281"/>
    <lineage>
        <taxon>Eukaryota</taxon>
        <taxon>Sar</taxon>
        <taxon>Stramenopiles</taxon>
        <taxon>Ochrophyta</taxon>
        <taxon>Bacillariophyta</taxon>
        <taxon>Coscinodiscophyceae</taxon>
        <taxon>Rhizosoleniophycidae</taxon>
        <taxon>Rhizosoleniales</taxon>
        <taxon>Rhizosoleniaceae</taxon>
        <taxon>Proboscia</taxon>
    </lineage>
</organism>
<dbReference type="InterPro" id="IPR042529">
    <property type="entry name" value="IF_2B-like_C"/>
</dbReference>
<dbReference type="EMBL" id="HBEL01035694">
    <property type="protein sequence ID" value="CAD8420575.1"/>
    <property type="molecule type" value="Transcribed_RNA"/>
</dbReference>
<evidence type="ECO:0000256" key="8">
    <source>
        <dbReference type="ARBA" id="ARBA00046432"/>
    </source>
</evidence>
<dbReference type="AlphaFoldDB" id="A0A7S0CFJ0"/>
<keyword evidence="4" id="KW-0396">Initiation factor</keyword>
<evidence type="ECO:0000256" key="7">
    <source>
        <dbReference type="ARBA" id="ARBA00044228"/>
    </source>
</evidence>
<keyword evidence="3" id="KW-0963">Cytoplasm</keyword>
<dbReference type="GO" id="GO:0003743">
    <property type="term" value="F:translation initiation factor activity"/>
    <property type="evidence" value="ECO:0007669"/>
    <property type="project" value="UniProtKB-KW"/>
</dbReference>
<evidence type="ECO:0000256" key="2">
    <source>
        <dbReference type="ARBA" id="ARBA00007251"/>
    </source>
</evidence>
<dbReference type="InterPro" id="IPR037171">
    <property type="entry name" value="NagB/RpiA_transferase-like"/>
</dbReference>
<dbReference type="GO" id="GO:0005829">
    <property type="term" value="C:cytosol"/>
    <property type="evidence" value="ECO:0007669"/>
    <property type="project" value="UniProtKB-SubCell"/>
</dbReference>
<feature type="region of interest" description="Disordered" evidence="10">
    <location>
        <begin position="1"/>
        <end position="26"/>
    </location>
</feature>
<dbReference type="GO" id="GO:0005851">
    <property type="term" value="C:eukaryotic translation initiation factor 2B complex"/>
    <property type="evidence" value="ECO:0007669"/>
    <property type="project" value="TreeGrafter"/>
</dbReference>
<evidence type="ECO:0000256" key="10">
    <source>
        <dbReference type="SAM" id="MobiDB-lite"/>
    </source>
</evidence>
<dbReference type="Gene3D" id="3.40.50.10470">
    <property type="entry name" value="Translation initiation factor eif-2b, domain 2"/>
    <property type="match status" value="1"/>
</dbReference>
<sequence length="505" mass="55090">MSPSAISELLDVPGSSTTQRNEESGAKVVEISSSSPSHIRAWLKHNHPKHLSALDKFEIQLRLGKLSTSSTAVARSTDSALSADPNSSLKGDIFGSGRNRRYVTFRTVELLRTIVGETRWNTGGQLMMLLRGLGKELHGAGGMREPAIGNVVRRIMCCVREEVHSCATASASTLASTGGHLKDNMERMSLDDSKDQSGDHVKRGSLSATTLQLQRTLSLSSMLWANPHQVDPPKRNELRRIRSESVSSIDRQQSEHSASAPGDINFPPVFYEYNAQLRSAVMEAIQEVMSELEDLHKNINEQSTSHIHADEIILVYARSKTVELFLKAAAAKKRQFQVIVCEGAPHFGGHAMAKSLAASGITTTVINDSATFALMARVNKVILPAHAVLADGGLIAPSGSHMVALSARSQSVPVIAVSGMFKLCPFFPHDNTLNDFVSPGSVMDYTSINSGGSALENVEFINPVHDYIPPQLIDLYVTNIGAFQPSYIYRLLAEYYNSDDWESFE</sequence>
<evidence type="ECO:0000256" key="6">
    <source>
        <dbReference type="ARBA" id="ARBA00044122"/>
    </source>
</evidence>
<dbReference type="PANTHER" id="PTHR45859">
    <property type="entry name" value="TRANSLATION INITIATION FACTOR EIF-2B SUBUNIT BETA"/>
    <property type="match status" value="1"/>
</dbReference>
<reference evidence="11" key="1">
    <citation type="submission" date="2021-01" db="EMBL/GenBank/DDBJ databases">
        <authorList>
            <person name="Corre E."/>
            <person name="Pelletier E."/>
            <person name="Niang G."/>
            <person name="Scheremetjew M."/>
            <person name="Finn R."/>
            <person name="Kale V."/>
            <person name="Holt S."/>
            <person name="Cochrane G."/>
            <person name="Meng A."/>
            <person name="Brown T."/>
            <person name="Cohen L."/>
        </authorList>
    </citation>
    <scope>NUCLEOTIDE SEQUENCE</scope>
    <source>
        <strain evidence="11">CCAP1064/1</strain>
    </source>
</reference>
<dbReference type="Pfam" id="PF01008">
    <property type="entry name" value="IF-2B"/>
    <property type="match status" value="1"/>
</dbReference>
<dbReference type="InterPro" id="IPR000649">
    <property type="entry name" value="IF-2B-related"/>
</dbReference>
<dbReference type="GO" id="GO:0005085">
    <property type="term" value="F:guanyl-nucleotide exchange factor activity"/>
    <property type="evidence" value="ECO:0007669"/>
    <property type="project" value="TreeGrafter"/>
</dbReference>
<protein>
    <recommendedName>
        <fullName evidence="6">Translation initiation factor eIF2B subunit beta</fullName>
    </recommendedName>
    <alternativeName>
        <fullName evidence="7">eIF2B GDP-GTP exchange factor subunit beta</fullName>
    </alternativeName>
</protein>
<comment type="similarity">
    <text evidence="2 9">Belongs to the eIF-2B alpha/beta/delta subunits family.</text>
</comment>
<evidence type="ECO:0000313" key="11">
    <source>
        <dbReference type="EMBL" id="CAD8420575.1"/>
    </source>
</evidence>
<dbReference type="InterPro" id="IPR051855">
    <property type="entry name" value="eIF2B_beta_subunit"/>
</dbReference>
<proteinExistence type="inferred from homology"/>